<feature type="transmembrane region" description="Helical" evidence="11">
    <location>
        <begin position="900"/>
        <end position="926"/>
    </location>
</feature>
<accession>A0A9P8QXQ4</accession>
<dbReference type="PROSITE" id="PS00211">
    <property type="entry name" value="ABC_TRANSPORTER_1"/>
    <property type="match status" value="2"/>
</dbReference>
<feature type="transmembrane region" description="Helical" evidence="11">
    <location>
        <begin position="73"/>
        <end position="92"/>
    </location>
</feature>
<keyword evidence="15" id="KW-1185">Reference proteome</keyword>
<feature type="transmembrane region" description="Helical" evidence="11">
    <location>
        <begin position="418"/>
        <end position="438"/>
    </location>
</feature>
<keyword evidence="8 11" id="KW-0472">Membrane</keyword>
<sequence>MIRQRSYNATACGDGFFGPGVWAQGCRGGFDFTLSFEESILSVLPSALFLLFSFPRAVYLLRTPDKAKRRSAYAPKLVVSSAYAGIQVGRLALVASARTLNTRFSIAAAVLSLIAACCIVLLSHVEHVKSIRPSLLLTSYLFASLLFDAAQIRTEWLLSVNVAYASVLSTSTILKLALLVLENVEKRRVLVDSSKEPSKESTSGPFNRGFFVWLNSLLISGWATVLTNRDLPTIYEKLSSEKLAVVFSQRWDEVTRDGRKASLFLNTVWILKLEIASIAFPRLAAIALTIAQPFLVSQALRFLAMPKDEHSDNVGYGLIAAFAFVFIGSAILTAWYEHLTFRVGAMIRGGLVGLIYRKVLSLSTSGLNESSALALMGNDIETLAERANSLLIEVYANSLTVGISVYLLYAQLGPVCVAPIVTAIISILLCWFIGRVLVNRQTVYQKATQDRINFTSEVLGSVKAVKMLGYTERFTDLLEDKRHQDLNVGKRYRMMLVWANTISNANVSLTQAATFGAYAIVAKLNGNQSFSASQAITALSILNVMVNPLSFLLGNISSAYAAFGCFKRIQDFLLLDERVDSREISPHLAISTASEGDESRKSSTELRPLGRCDGEEGARISIAGADFAWKEKKVLSNVSVSFSQAQSGSLTVVVGPIGSGKSSLLKAILGETPSTGGRVSLSTPSIAFCDQTPWVMNATIRDNIVAESGNFEDKWFDAVVEACDLTQDFALLPKGMSTIVGDKGVKLSGGQKQRLAIARAVYARKPVAIFDDVFSALDKATERIVFARVFSKDGLLRRSGTTVILATHSVHLLPSSDDIIALGQDGQVVEQGSFDKLRFSGKYVQSLGVADPHLENDSIEPISKQDVVEDTKELDQENEEQEQENGEELPVSSDRSTFKYYFAAIGPVSLAVGGAYIVGQAFSSTFRSVWLTWWGDGRGRPSNDVGYWLSIFTVLAVSEAVLISLAILHFLLIVGPNAGRKFHTRILNAVMRYLEPWIHNNNNKIISSLDAKLTMVSGPRCRSFPTPKRARSSTGKCDPFPATYISSCIGVTGLAVGAVSYFAASLPLVIVVLLMIQRFYVRTSKQLRILEIEHKAPLYSHFLESISGLATIRAFGWIHPYSAKNLSLLDNAQKPSYLLNCIQRWLTLVLDLVVAVLTILLVVFAVALRGKLNPSLLGVALVNMMNLGLNLKGIILAWSQLETSLGAVTRIKNFEETTPSELLPEENYTPPEEWPAQGSIEFVNLSVQYDSSAHPVLQNISLAIQPGQKLGLVGRSGSGKSSLIQALFRMANTPTGQILLDGQDISRIPKPLIRQKLSCLTQDPFLFTNTVRFNADPLGVHSDEAITSALRRAAVWDVIASKVDAGKNPLDEKIDETFFSHGQRQLFCLGRALLKESSILILDEPTSNIDNQTDAQIQRVIKSEFKDRTVIMIAHRLDSLLDFDVIAVLEEGSLVEIGTPKELLLEGGAFTRLYDADKTNRKSSDDIPRE</sequence>
<dbReference type="CDD" id="cd03244">
    <property type="entry name" value="ABCC_MRP_domain2"/>
    <property type="match status" value="1"/>
</dbReference>
<feature type="transmembrane region" description="Helical" evidence="11">
    <location>
        <begin position="314"/>
        <end position="336"/>
    </location>
</feature>
<evidence type="ECO:0000256" key="6">
    <source>
        <dbReference type="ARBA" id="ARBA00022840"/>
    </source>
</evidence>
<dbReference type="PROSITE" id="PS50929">
    <property type="entry name" value="ABC_TM1F"/>
    <property type="match status" value="2"/>
</dbReference>
<evidence type="ECO:0000313" key="15">
    <source>
        <dbReference type="Proteomes" id="UP000827724"/>
    </source>
</evidence>
<keyword evidence="4 11" id="KW-0812">Transmembrane</keyword>
<protein>
    <submittedName>
        <fullName evidence="14">Multidrug resistance-related</fullName>
    </submittedName>
</protein>
<gene>
    <name evidence="14" type="ORF">Trco_001303</name>
</gene>
<dbReference type="CDD" id="cd03250">
    <property type="entry name" value="ABCC_MRP_domain1"/>
    <property type="match status" value="1"/>
</dbReference>
<dbReference type="Pfam" id="PF24357">
    <property type="entry name" value="TMD0_ABC"/>
    <property type="match status" value="1"/>
</dbReference>
<feature type="transmembrane region" description="Helical" evidence="11">
    <location>
        <begin position="1142"/>
        <end position="1168"/>
    </location>
</feature>
<feature type="domain" description="ABC transporter" evidence="12">
    <location>
        <begin position="620"/>
        <end position="850"/>
    </location>
</feature>
<dbReference type="InterPro" id="IPR050173">
    <property type="entry name" value="ABC_transporter_C-like"/>
</dbReference>
<dbReference type="Pfam" id="PF00005">
    <property type="entry name" value="ABC_tran"/>
    <property type="match status" value="2"/>
</dbReference>
<feature type="transmembrane region" description="Helical" evidence="11">
    <location>
        <begin position="394"/>
        <end position="412"/>
    </location>
</feature>
<dbReference type="PANTHER" id="PTHR24223">
    <property type="entry name" value="ATP-BINDING CASSETTE SUB-FAMILY C"/>
    <property type="match status" value="1"/>
</dbReference>
<evidence type="ECO:0000256" key="5">
    <source>
        <dbReference type="ARBA" id="ARBA00022741"/>
    </source>
</evidence>
<feature type="transmembrane region" description="Helical" evidence="11">
    <location>
        <begin position="104"/>
        <end position="122"/>
    </location>
</feature>
<dbReference type="SUPFAM" id="SSF90123">
    <property type="entry name" value="ABC transporter transmembrane region"/>
    <property type="match status" value="2"/>
</dbReference>
<feature type="transmembrane region" description="Helical" evidence="11">
    <location>
        <begin position="269"/>
        <end position="294"/>
    </location>
</feature>
<feature type="transmembrane region" description="Helical" evidence="11">
    <location>
        <begin position="158"/>
        <end position="181"/>
    </location>
</feature>
<dbReference type="InterPro" id="IPR003593">
    <property type="entry name" value="AAA+_ATPase"/>
</dbReference>
<comment type="caution">
    <text evidence="14">The sequence shown here is derived from an EMBL/GenBank/DDBJ whole genome shotgun (WGS) entry which is preliminary data.</text>
</comment>
<evidence type="ECO:0000256" key="7">
    <source>
        <dbReference type="ARBA" id="ARBA00022989"/>
    </source>
</evidence>
<dbReference type="InterPro" id="IPR003439">
    <property type="entry name" value="ABC_transporter-like_ATP-bd"/>
</dbReference>
<dbReference type="GO" id="GO:0140359">
    <property type="term" value="F:ABC-type transporter activity"/>
    <property type="evidence" value="ECO:0007669"/>
    <property type="project" value="InterPro"/>
</dbReference>
<dbReference type="GO" id="GO:0005886">
    <property type="term" value="C:plasma membrane"/>
    <property type="evidence" value="ECO:0007669"/>
    <property type="project" value="UniProtKB-SubCell"/>
</dbReference>
<feature type="domain" description="ABC transmembrane type-1" evidence="13">
    <location>
        <begin position="283"/>
        <end position="561"/>
    </location>
</feature>
<organism evidence="14 15">
    <name type="scientific">Trichoderma cornu-damae</name>
    <dbReference type="NCBI Taxonomy" id="654480"/>
    <lineage>
        <taxon>Eukaryota</taxon>
        <taxon>Fungi</taxon>
        <taxon>Dikarya</taxon>
        <taxon>Ascomycota</taxon>
        <taxon>Pezizomycotina</taxon>
        <taxon>Sordariomycetes</taxon>
        <taxon>Hypocreomycetidae</taxon>
        <taxon>Hypocreales</taxon>
        <taxon>Hypocreaceae</taxon>
        <taxon>Trichoderma</taxon>
    </lineage>
</organism>
<dbReference type="Gene3D" id="1.20.1560.10">
    <property type="entry name" value="ABC transporter type 1, transmembrane domain"/>
    <property type="match status" value="2"/>
</dbReference>
<feature type="transmembrane region" description="Helical" evidence="11">
    <location>
        <begin position="946"/>
        <end position="975"/>
    </location>
</feature>
<keyword evidence="2" id="KW-0813">Transport</keyword>
<evidence type="ECO:0000256" key="11">
    <source>
        <dbReference type="SAM" id="Phobius"/>
    </source>
</evidence>
<dbReference type="CDD" id="cd18579">
    <property type="entry name" value="ABC_6TM_ABCC_D1"/>
    <property type="match status" value="1"/>
</dbReference>
<feature type="domain" description="ABC transporter" evidence="12">
    <location>
        <begin position="1240"/>
        <end position="1476"/>
    </location>
</feature>
<evidence type="ECO:0000256" key="2">
    <source>
        <dbReference type="ARBA" id="ARBA00022448"/>
    </source>
</evidence>
<dbReference type="InterPro" id="IPR027417">
    <property type="entry name" value="P-loop_NTPase"/>
</dbReference>
<dbReference type="CDD" id="cd18580">
    <property type="entry name" value="ABC_6TM_ABCC_D2"/>
    <property type="match status" value="1"/>
</dbReference>
<dbReference type="SUPFAM" id="SSF52540">
    <property type="entry name" value="P-loop containing nucleoside triphosphate hydrolases"/>
    <property type="match status" value="2"/>
</dbReference>
<dbReference type="OrthoDB" id="6500128at2759"/>
<dbReference type="InterPro" id="IPR056227">
    <property type="entry name" value="TMD0_ABC"/>
</dbReference>
<dbReference type="PANTHER" id="PTHR24223:SF399">
    <property type="entry name" value="ABC TRANSPORTER ATNG"/>
    <property type="match status" value="1"/>
</dbReference>
<evidence type="ECO:0000256" key="9">
    <source>
        <dbReference type="ARBA" id="ARBA00023180"/>
    </source>
</evidence>
<dbReference type="FunFam" id="1.20.1560.10:FF:000055">
    <property type="entry name" value="ABC multidrug transporter (Eurofung)"/>
    <property type="match status" value="1"/>
</dbReference>
<keyword evidence="7 11" id="KW-1133">Transmembrane helix</keyword>
<evidence type="ECO:0000313" key="14">
    <source>
        <dbReference type="EMBL" id="KAH6611283.1"/>
    </source>
</evidence>
<dbReference type="InterPro" id="IPR011527">
    <property type="entry name" value="ABC1_TM_dom"/>
</dbReference>
<reference evidence="14" key="1">
    <citation type="submission" date="2021-08" db="EMBL/GenBank/DDBJ databases">
        <title>Chromosome-Level Trichoderma cornu-damae using Hi-C Data.</title>
        <authorList>
            <person name="Kim C.S."/>
        </authorList>
    </citation>
    <scope>NUCLEOTIDE SEQUENCE</scope>
    <source>
        <strain evidence="14">KA19-0412C</strain>
    </source>
</reference>
<dbReference type="InterPro" id="IPR036640">
    <property type="entry name" value="ABC1_TM_sf"/>
</dbReference>
<dbReference type="PROSITE" id="PS50893">
    <property type="entry name" value="ABC_TRANSPORTER_2"/>
    <property type="match status" value="2"/>
</dbReference>
<evidence type="ECO:0000256" key="10">
    <source>
        <dbReference type="SAM" id="MobiDB-lite"/>
    </source>
</evidence>
<feature type="transmembrane region" description="Helical" evidence="11">
    <location>
        <begin position="1175"/>
        <end position="1198"/>
    </location>
</feature>
<dbReference type="SMART" id="SM00382">
    <property type="entry name" value="AAA"/>
    <property type="match status" value="2"/>
</dbReference>
<feature type="region of interest" description="Disordered" evidence="10">
    <location>
        <begin position="854"/>
        <end position="892"/>
    </location>
</feature>
<dbReference type="FunFam" id="3.40.50.300:FF:000838">
    <property type="entry name" value="ABC multidrug transporter (Eurofung)"/>
    <property type="match status" value="1"/>
</dbReference>
<dbReference type="InterPro" id="IPR044726">
    <property type="entry name" value="ABCC_6TM_D2"/>
</dbReference>
<evidence type="ECO:0000259" key="12">
    <source>
        <dbReference type="PROSITE" id="PS50893"/>
    </source>
</evidence>
<dbReference type="GO" id="GO:0005524">
    <property type="term" value="F:ATP binding"/>
    <property type="evidence" value="ECO:0007669"/>
    <property type="project" value="UniProtKB-KW"/>
</dbReference>
<comment type="subcellular location">
    <subcellularLocation>
        <location evidence="1">Cell membrane</location>
        <topology evidence="1">Multi-pass membrane protein</topology>
    </subcellularLocation>
</comment>
<feature type="domain" description="ABC transmembrane type-1" evidence="13">
    <location>
        <begin position="1045"/>
        <end position="1203"/>
    </location>
</feature>
<dbReference type="EMBL" id="JAIWOZ010000001">
    <property type="protein sequence ID" value="KAH6611283.1"/>
    <property type="molecule type" value="Genomic_DNA"/>
</dbReference>
<dbReference type="Pfam" id="PF00664">
    <property type="entry name" value="ABC_membrane"/>
    <property type="match status" value="2"/>
</dbReference>
<evidence type="ECO:0000259" key="13">
    <source>
        <dbReference type="PROSITE" id="PS50929"/>
    </source>
</evidence>
<dbReference type="PROSITE" id="PS51257">
    <property type="entry name" value="PROKAR_LIPOPROTEIN"/>
    <property type="match status" value="1"/>
</dbReference>
<evidence type="ECO:0000256" key="8">
    <source>
        <dbReference type="ARBA" id="ARBA00023136"/>
    </source>
</evidence>
<dbReference type="Gene3D" id="3.40.50.300">
    <property type="entry name" value="P-loop containing nucleotide triphosphate hydrolases"/>
    <property type="match status" value="2"/>
</dbReference>
<feature type="compositionally biased region" description="Basic and acidic residues" evidence="10">
    <location>
        <begin position="866"/>
        <end position="875"/>
    </location>
</feature>
<evidence type="ECO:0000256" key="4">
    <source>
        <dbReference type="ARBA" id="ARBA00022692"/>
    </source>
</evidence>
<name>A0A9P8QXQ4_9HYPO</name>
<feature type="transmembrane region" description="Helical" evidence="11">
    <location>
        <begin position="134"/>
        <end position="152"/>
    </location>
</feature>
<keyword evidence="3" id="KW-1003">Cell membrane</keyword>
<dbReference type="InterPro" id="IPR044746">
    <property type="entry name" value="ABCC_6TM_D1"/>
</dbReference>
<proteinExistence type="predicted"/>
<evidence type="ECO:0000256" key="3">
    <source>
        <dbReference type="ARBA" id="ARBA00022475"/>
    </source>
</evidence>
<feature type="transmembrane region" description="Helical" evidence="11">
    <location>
        <begin position="1062"/>
        <end position="1081"/>
    </location>
</feature>
<dbReference type="GO" id="GO:0016887">
    <property type="term" value="F:ATP hydrolysis activity"/>
    <property type="evidence" value="ECO:0007669"/>
    <property type="project" value="InterPro"/>
</dbReference>
<keyword evidence="5" id="KW-0547">Nucleotide-binding</keyword>
<keyword evidence="9" id="KW-0325">Glycoprotein</keyword>
<dbReference type="InterPro" id="IPR017871">
    <property type="entry name" value="ABC_transporter-like_CS"/>
</dbReference>
<feature type="compositionally biased region" description="Acidic residues" evidence="10">
    <location>
        <begin position="876"/>
        <end position="887"/>
    </location>
</feature>
<evidence type="ECO:0000256" key="1">
    <source>
        <dbReference type="ARBA" id="ARBA00004651"/>
    </source>
</evidence>
<keyword evidence="6" id="KW-0067">ATP-binding</keyword>
<dbReference type="Proteomes" id="UP000827724">
    <property type="component" value="Unassembled WGS sequence"/>
</dbReference>